<protein>
    <submittedName>
        <fullName evidence="2">Uncharacterized protein</fullName>
    </submittedName>
</protein>
<dbReference type="EMBL" id="SAEB01000009">
    <property type="protein sequence ID" value="RVD82604.1"/>
    <property type="molecule type" value="Genomic_DNA"/>
</dbReference>
<proteinExistence type="predicted"/>
<feature type="compositionally biased region" description="Polar residues" evidence="1">
    <location>
        <begin position="42"/>
        <end position="61"/>
    </location>
</feature>
<evidence type="ECO:0000313" key="3">
    <source>
        <dbReference type="Proteomes" id="UP000283090"/>
    </source>
</evidence>
<name>A0A436ZUG3_ARTFL</name>
<comment type="caution">
    <text evidence="2">The sequence shown here is derived from an EMBL/GenBank/DDBJ whole genome shotgun (WGS) entry which is preliminary data.</text>
</comment>
<dbReference type="Proteomes" id="UP000283090">
    <property type="component" value="Unassembled WGS sequence"/>
</dbReference>
<keyword evidence="3" id="KW-1185">Reference proteome</keyword>
<dbReference type="AlphaFoldDB" id="A0A436ZUG3"/>
<feature type="region of interest" description="Disordered" evidence="1">
    <location>
        <begin position="15"/>
        <end position="61"/>
    </location>
</feature>
<accession>A0A436ZUG3</accession>
<dbReference type="GeneID" id="93589337"/>
<reference evidence="2 3" key="1">
    <citation type="submission" date="2019-01" db="EMBL/GenBank/DDBJ databases">
        <title>Intercellular communication is required for trap formation in the nematode-trapping fungus Duddingtonia flagrans.</title>
        <authorList>
            <person name="Youssar L."/>
            <person name="Wernet V."/>
            <person name="Hensel N."/>
            <person name="Hildebrandt H.-G."/>
            <person name="Fischer R."/>
        </authorList>
    </citation>
    <scope>NUCLEOTIDE SEQUENCE [LARGE SCALE GENOMIC DNA]</scope>
    <source>
        <strain evidence="2 3">CBS H-5679</strain>
    </source>
</reference>
<evidence type="ECO:0000313" key="2">
    <source>
        <dbReference type="EMBL" id="RVD82604.1"/>
    </source>
</evidence>
<dbReference type="VEuPathDB" id="FungiDB:DFL_007026"/>
<evidence type="ECO:0000256" key="1">
    <source>
        <dbReference type="SAM" id="MobiDB-lite"/>
    </source>
</evidence>
<sequence length="106" mass="11627">MVNLAANVRSKDGSLGTFLSKMDTRQSRQKQNVDKIWPCKDGTTSAKEPGQGSNARTARNSSVPRMCFRSHQAFADDIELLSAKVPLVIMSAGSPSLKDCLDHYQQ</sequence>
<dbReference type="RefSeq" id="XP_067488148.1">
    <property type="nucleotide sequence ID" value="XM_067636543.1"/>
</dbReference>
<organism evidence="2 3">
    <name type="scientific">Arthrobotrys flagrans</name>
    <name type="common">Nematode-trapping fungus</name>
    <name type="synonym">Trichothecium flagrans</name>
    <dbReference type="NCBI Taxonomy" id="97331"/>
    <lineage>
        <taxon>Eukaryota</taxon>
        <taxon>Fungi</taxon>
        <taxon>Dikarya</taxon>
        <taxon>Ascomycota</taxon>
        <taxon>Pezizomycotina</taxon>
        <taxon>Orbiliomycetes</taxon>
        <taxon>Orbiliales</taxon>
        <taxon>Orbiliaceae</taxon>
        <taxon>Arthrobotrys</taxon>
    </lineage>
</organism>
<gene>
    <name evidence="2" type="ORF">DFL_007026</name>
</gene>